<comment type="subcellular location">
    <subcellularLocation>
        <location evidence="1">Membrane</location>
        <topology evidence="1">Multi-pass membrane protein</topology>
    </subcellularLocation>
</comment>
<sequence length="302" mass="34425">MICPDWLVTFSRVFSLTISIGCAIVYLTSFIVAFRLFKRFHVFFLTFYMAMIFTRFLALSIRSSGYFLVLFRESGVPIQIDNALWLAKFAAHASVLGCIFERSYATFYATNYENSRRCYFVTSCVITCIICTGLTYADASSDLGRKINSVCYGLFCAVTTAILIIINRWLVKKSSAAKCNLSERYQLTENIKALRLLLPFVVSISGNSIILSVGIVAFNIDTVFNLPICRLVPYYLPIFYFIIIVTTIFNLAAPFYVLFHNRKPLQNQRIGVAEIRNVLGVNIIGDGMDKEQYFQQYKTQWA</sequence>
<dbReference type="PANTHER" id="PTHR47518">
    <property type="entry name" value="SERPENTINE RECEPTOR CLASS EPSILON-13-RELATED"/>
    <property type="match status" value="1"/>
</dbReference>
<feature type="transmembrane region" description="Helical" evidence="6">
    <location>
        <begin position="149"/>
        <end position="171"/>
    </location>
</feature>
<protein>
    <submittedName>
        <fullName evidence="7">Uncharacterized protein</fullName>
    </submittedName>
</protein>
<evidence type="ECO:0000256" key="4">
    <source>
        <dbReference type="ARBA" id="ARBA00022989"/>
    </source>
</evidence>
<dbReference type="OMA" id="CNLSERY"/>
<organism evidence="8">
    <name type="scientific">Caenorhabditis brenneri</name>
    <name type="common">Nematode worm</name>
    <dbReference type="NCBI Taxonomy" id="135651"/>
    <lineage>
        <taxon>Eukaryota</taxon>
        <taxon>Metazoa</taxon>
        <taxon>Ecdysozoa</taxon>
        <taxon>Nematoda</taxon>
        <taxon>Chromadorea</taxon>
        <taxon>Rhabditida</taxon>
        <taxon>Rhabditina</taxon>
        <taxon>Rhabditomorpha</taxon>
        <taxon>Rhabditoidea</taxon>
        <taxon>Rhabditidae</taxon>
        <taxon>Peloderinae</taxon>
        <taxon>Caenorhabditis</taxon>
    </lineage>
</organism>
<evidence type="ECO:0000313" key="8">
    <source>
        <dbReference type="Proteomes" id="UP000008068"/>
    </source>
</evidence>
<keyword evidence="8" id="KW-1185">Reference proteome</keyword>
<dbReference type="EMBL" id="GL379840">
    <property type="protein sequence ID" value="EGT53199.1"/>
    <property type="molecule type" value="Genomic_DNA"/>
</dbReference>
<dbReference type="InterPro" id="IPR004151">
    <property type="entry name" value="7TM_GPCR_serpentine_rcpt_Sre"/>
</dbReference>
<feature type="transmembrane region" description="Helical" evidence="6">
    <location>
        <begin position="238"/>
        <end position="259"/>
    </location>
</feature>
<dbReference type="InParanoid" id="G0N5R5"/>
<name>G0N5R5_CAEBE</name>
<evidence type="ECO:0000256" key="6">
    <source>
        <dbReference type="SAM" id="Phobius"/>
    </source>
</evidence>
<evidence type="ECO:0000256" key="2">
    <source>
        <dbReference type="ARBA" id="ARBA00006803"/>
    </source>
</evidence>
<dbReference type="eggNOG" id="ENOG502THMI">
    <property type="taxonomic scope" value="Eukaryota"/>
</dbReference>
<dbReference type="Proteomes" id="UP000008068">
    <property type="component" value="Unassembled WGS sequence"/>
</dbReference>
<dbReference type="GO" id="GO:0007606">
    <property type="term" value="P:sensory perception of chemical stimulus"/>
    <property type="evidence" value="ECO:0007669"/>
    <property type="project" value="InterPro"/>
</dbReference>
<proteinExistence type="inferred from homology"/>
<gene>
    <name evidence="7" type="ORF">CAEBREN_10943</name>
</gene>
<reference evidence="8" key="1">
    <citation type="submission" date="2011-07" db="EMBL/GenBank/DDBJ databases">
        <authorList>
            <consortium name="Caenorhabditis brenneri Sequencing and Analysis Consortium"/>
            <person name="Wilson R.K."/>
        </authorList>
    </citation>
    <scope>NUCLEOTIDE SEQUENCE [LARGE SCALE GENOMIC DNA]</scope>
    <source>
        <strain evidence="8">PB2801</strain>
    </source>
</reference>
<keyword evidence="5 6" id="KW-0472">Membrane</keyword>
<keyword evidence="3 6" id="KW-0812">Transmembrane</keyword>
<feature type="transmembrane region" description="Helical" evidence="6">
    <location>
        <begin position="41"/>
        <end position="63"/>
    </location>
</feature>
<comment type="similarity">
    <text evidence="2">Belongs to the nematode receptor-like protein sre family.</text>
</comment>
<feature type="transmembrane region" description="Helical" evidence="6">
    <location>
        <begin position="13"/>
        <end position="34"/>
    </location>
</feature>
<dbReference type="PANTHER" id="PTHR47518:SF10">
    <property type="entry name" value="G PROTEIN-COUPLED RECEPTOR-RELATED"/>
    <property type="match status" value="1"/>
</dbReference>
<dbReference type="AlphaFoldDB" id="G0N5R5"/>
<dbReference type="InterPro" id="IPR052854">
    <property type="entry name" value="Serpentine_rcpt_epsilon"/>
</dbReference>
<feature type="transmembrane region" description="Helical" evidence="6">
    <location>
        <begin position="192"/>
        <end position="218"/>
    </location>
</feature>
<feature type="transmembrane region" description="Helical" evidence="6">
    <location>
        <begin position="117"/>
        <end position="137"/>
    </location>
</feature>
<accession>G0N5R5</accession>
<evidence type="ECO:0000256" key="1">
    <source>
        <dbReference type="ARBA" id="ARBA00004141"/>
    </source>
</evidence>
<dbReference type="GO" id="GO:0016020">
    <property type="term" value="C:membrane"/>
    <property type="evidence" value="ECO:0007669"/>
    <property type="project" value="UniProtKB-SubCell"/>
</dbReference>
<dbReference type="Pfam" id="PF03125">
    <property type="entry name" value="Sre"/>
    <property type="match status" value="1"/>
</dbReference>
<keyword evidence="4 6" id="KW-1133">Transmembrane helix</keyword>
<evidence type="ECO:0000256" key="5">
    <source>
        <dbReference type="ARBA" id="ARBA00023136"/>
    </source>
</evidence>
<dbReference type="FunCoup" id="G0N5R5">
    <property type="interactions" value="2"/>
</dbReference>
<dbReference type="HOGENOM" id="CLU_079991_0_0_1"/>
<evidence type="ECO:0000256" key="3">
    <source>
        <dbReference type="ARBA" id="ARBA00022692"/>
    </source>
</evidence>
<evidence type="ECO:0000313" key="7">
    <source>
        <dbReference type="EMBL" id="EGT53199.1"/>
    </source>
</evidence>
<dbReference type="OrthoDB" id="5834256at2759"/>